<feature type="transmembrane region" description="Helical" evidence="7">
    <location>
        <begin position="65"/>
        <end position="88"/>
    </location>
</feature>
<evidence type="ECO:0000256" key="3">
    <source>
        <dbReference type="ARBA" id="ARBA00022475"/>
    </source>
</evidence>
<feature type="transmembrane region" description="Helical" evidence="7">
    <location>
        <begin position="126"/>
        <end position="146"/>
    </location>
</feature>
<comment type="subcellular location">
    <subcellularLocation>
        <location evidence="1">Membrane</location>
        <topology evidence="1">Multi-pass membrane protein</topology>
    </subcellularLocation>
</comment>
<keyword evidence="6 7" id="KW-0472">Membrane</keyword>
<accession>A0ABU3DKM3</accession>
<reference evidence="8 9" key="1">
    <citation type="submission" date="2023-09" db="EMBL/GenBank/DDBJ databases">
        <authorList>
            <person name="Rey-Velasco X."/>
        </authorList>
    </citation>
    <scope>NUCLEOTIDE SEQUENCE [LARGE SCALE GENOMIC DNA]</scope>
    <source>
        <strain evidence="8 9">F158</strain>
    </source>
</reference>
<name>A0ABU3DKM3_9RHOB</name>
<evidence type="ECO:0000313" key="9">
    <source>
        <dbReference type="Proteomes" id="UP001265259"/>
    </source>
</evidence>
<feature type="transmembrane region" description="Helical" evidence="7">
    <location>
        <begin position="199"/>
        <end position="218"/>
    </location>
</feature>
<feature type="transmembrane region" description="Helical" evidence="7">
    <location>
        <begin position="259"/>
        <end position="278"/>
    </location>
</feature>
<gene>
    <name evidence="8" type="ORF">RM543_16385</name>
</gene>
<dbReference type="Proteomes" id="UP001265259">
    <property type="component" value="Unassembled WGS sequence"/>
</dbReference>
<dbReference type="RefSeq" id="WP_311693592.1">
    <property type="nucleotide sequence ID" value="NZ_JAVRHL010000004.1"/>
</dbReference>
<evidence type="ECO:0000256" key="7">
    <source>
        <dbReference type="SAM" id="Phobius"/>
    </source>
</evidence>
<feature type="transmembrane region" description="Helical" evidence="7">
    <location>
        <begin position="95"/>
        <end position="114"/>
    </location>
</feature>
<proteinExistence type="predicted"/>
<dbReference type="InterPro" id="IPR004776">
    <property type="entry name" value="Mem_transp_PIN-like"/>
</dbReference>
<sequence>MGTLIGVVLPVFLVIGFGFAAARFGKISEGAVDGLMRFAQNFALPCLLFRAISDLDLQAGFNLPLLASFYAGALAGFVVGIAGARILFRRPWEDAVAIGFLGMFSNSLLLGLPITEQAYGTGALTGNFAIISVHSPFCYAVGITVMEVVRNRGQSKRLLALHVLQGMASNALIIGIACGLVVNLTGVPVPTVLSEAVDLMARAGLPAALFALGGILMRYKPEGDILTICFACSLSLLLHPLITYGLGRSFGLDVDGLRSATVTAAMAPGVNTYIFANMYGVAKRVAASSVLLGTALCVLTAWFWLSVLP</sequence>
<evidence type="ECO:0000256" key="4">
    <source>
        <dbReference type="ARBA" id="ARBA00022692"/>
    </source>
</evidence>
<feature type="transmembrane region" description="Helical" evidence="7">
    <location>
        <begin position="225"/>
        <end position="247"/>
    </location>
</feature>
<feature type="transmembrane region" description="Helical" evidence="7">
    <location>
        <begin position="158"/>
        <end position="187"/>
    </location>
</feature>
<keyword evidence="3" id="KW-1003">Cell membrane</keyword>
<keyword evidence="4 7" id="KW-0812">Transmembrane</keyword>
<keyword evidence="9" id="KW-1185">Reference proteome</keyword>
<dbReference type="Pfam" id="PF03547">
    <property type="entry name" value="Mem_trans"/>
    <property type="match status" value="1"/>
</dbReference>
<keyword evidence="5 7" id="KW-1133">Transmembrane helix</keyword>
<organism evidence="8 9">
    <name type="scientific">Tropicimonas omnivorans</name>
    <dbReference type="NCBI Taxonomy" id="3075590"/>
    <lineage>
        <taxon>Bacteria</taxon>
        <taxon>Pseudomonadati</taxon>
        <taxon>Pseudomonadota</taxon>
        <taxon>Alphaproteobacteria</taxon>
        <taxon>Rhodobacterales</taxon>
        <taxon>Roseobacteraceae</taxon>
        <taxon>Tropicimonas</taxon>
    </lineage>
</organism>
<evidence type="ECO:0000256" key="1">
    <source>
        <dbReference type="ARBA" id="ARBA00004141"/>
    </source>
</evidence>
<evidence type="ECO:0000256" key="2">
    <source>
        <dbReference type="ARBA" id="ARBA00022448"/>
    </source>
</evidence>
<evidence type="ECO:0000256" key="5">
    <source>
        <dbReference type="ARBA" id="ARBA00022989"/>
    </source>
</evidence>
<dbReference type="PANTHER" id="PTHR36838:SF3">
    <property type="entry name" value="TRANSPORTER AUXIN EFFLUX CARRIER EC FAMILY"/>
    <property type="match status" value="1"/>
</dbReference>
<comment type="caution">
    <text evidence="8">The sequence shown here is derived from an EMBL/GenBank/DDBJ whole genome shotgun (WGS) entry which is preliminary data.</text>
</comment>
<evidence type="ECO:0000313" key="8">
    <source>
        <dbReference type="EMBL" id="MDT0684264.1"/>
    </source>
</evidence>
<keyword evidence="2" id="KW-0813">Transport</keyword>
<feature type="transmembrane region" description="Helical" evidence="7">
    <location>
        <begin position="285"/>
        <end position="305"/>
    </location>
</feature>
<dbReference type="PANTHER" id="PTHR36838">
    <property type="entry name" value="AUXIN EFFLUX CARRIER FAMILY PROTEIN"/>
    <property type="match status" value="1"/>
</dbReference>
<dbReference type="EMBL" id="JAVRHL010000004">
    <property type="protein sequence ID" value="MDT0684264.1"/>
    <property type="molecule type" value="Genomic_DNA"/>
</dbReference>
<protein>
    <submittedName>
        <fullName evidence="8">AEC family transporter</fullName>
    </submittedName>
</protein>
<evidence type="ECO:0000256" key="6">
    <source>
        <dbReference type="ARBA" id="ARBA00023136"/>
    </source>
</evidence>